<organism evidence="1">
    <name type="scientific">marine sediment metagenome</name>
    <dbReference type="NCBI Taxonomy" id="412755"/>
    <lineage>
        <taxon>unclassified sequences</taxon>
        <taxon>metagenomes</taxon>
        <taxon>ecological metagenomes</taxon>
    </lineage>
</organism>
<proteinExistence type="predicted"/>
<feature type="non-terminal residue" evidence="1">
    <location>
        <position position="1"/>
    </location>
</feature>
<protein>
    <submittedName>
        <fullName evidence="1">Uncharacterized protein</fullName>
    </submittedName>
</protein>
<comment type="caution">
    <text evidence="1">The sequence shown here is derived from an EMBL/GenBank/DDBJ whole genome shotgun (WGS) entry which is preliminary data.</text>
</comment>
<name>A0A0F8YT70_9ZZZZ</name>
<accession>A0A0F8YT70</accession>
<gene>
    <name evidence="1" type="ORF">LCGC14_3055760</name>
</gene>
<evidence type="ECO:0000313" key="1">
    <source>
        <dbReference type="EMBL" id="KKK57309.1"/>
    </source>
</evidence>
<dbReference type="EMBL" id="LAZR01064549">
    <property type="protein sequence ID" value="KKK57309.1"/>
    <property type="molecule type" value="Genomic_DNA"/>
</dbReference>
<sequence length="216" mass="24105">FSGSEEIEKFLKYASFSGEVKKEFLSAMAERRNEKLKLFAEKLPNFKVHKYALDIDVVQQEKLIGWPSDKGFKLPLKITGTAITEGPWRGMSGEWVYYPAAVIKRAAGLLTGCQVRVDHADDGSPLNKVIGWVTKSWFGKAKNGKNAIKYKGLIFDHEMAEKVINKKIRKVSVSPFVRESVEPNKGLVANDIKAFEEISILSENNPACRDADVAAV</sequence>
<reference evidence="1" key="1">
    <citation type="journal article" date="2015" name="Nature">
        <title>Complex archaea that bridge the gap between prokaryotes and eukaryotes.</title>
        <authorList>
            <person name="Spang A."/>
            <person name="Saw J.H."/>
            <person name="Jorgensen S.L."/>
            <person name="Zaremba-Niedzwiedzka K."/>
            <person name="Martijn J."/>
            <person name="Lind A.E."/>
            <person name="van Eijk R."/>
            <person name="Schleper C."/>
            <person name="Guy L."/>
            <person name="Ettema T.J."/>
        </authorList>
    </citation>
    <scope>NUCLEOTIDE SEQUENCE</scope>
</reference>
<dbReference type="AlphaFoldDB" id="A0A0F8YT70"/>